<evidence type="ECO:0000313" key="1">
    <source>
        <dbReference type="EMBL" id="XCA47443.1"/>
    </source>
</evidence>
<dbReference type="Pfam" id="PF19063">
    <property type="entry name" value="DUF5759"/>
    <property type="match status" value="1"/>
</dbReference>
<dbReference type="InterPro" id="IPR043977">
    <property type="entry name" value="DUF5759"/>
</dbReference>
<reference evidence="1" key="1">
    <citation type="submission" date="2024-06" db="EMBL/GenBank/DDBJ databases">
        <title>Evidence of context-dependent and transient costs of resisting viral infection in isolates of the marine microalga Micromonas sp. (class Mamiellophyceae).</title>
        <authorList>
            <person name="Bedi de Silva A."/>
            <person name="Schvarcz C.R."/>
            <person name="Steward G.R."/>
            <person name="Edwards K.F."/>
        </authorList>
    </citation>
    <scope>NUCLEOTIDE SEQUENCE</scope>
    <source>
        <strain evidence="1">McV-KB2</strain>
    </source>
</reference>
<name>A0AAU7YN19_9PHYC</name>
<organism evidence="1">
    <name type="scientific">Micromonas commoda virus</name>
    <dbReference type="NCBI Taxonomy" id="3057169"/>
    <lineage>
        <taxon>Viruses</taxon>
        <taxon>Varidnaviria</taxon>
        <taxon>Bamfordvirae</taxon>
        <taxon>Nucleocytoviricota</taxon>
        <taxon>Megaviricetes</taxon>
        <taxon>Algavirales</taxon>
        <taxon>Phycodnaviridae</taxon>
    </lineage>
</organism>
<dbReference type="EMBL" id="PP911589">
    <property type="protein sequence ID" value="XCA47443.1"/>
    <property type="molecule type" value="Genomic_DNA"/>
</dbReference>
<sequence length="110" mass="12802">MKKETYVELYKQISRKIRRAVEGQKKRVVFEVPAFLVGYPVYDRLKATSYLKRQLELGGFIVHITGNFGLSITWKVKKDKVGSGPMDHIEDFPTLVNLKKVANRYRRDAQ</sequence>
<protein>
    <submittedName>
        <fullName evidence="1">Uncharacterized protein</fullName>
    </submittedName>
</protein>
<accession>A0AAU7YN19</accession>
<proteinExistence type="predicted"/>